<sequence>MPRKGYRRAESSTAERRRYQIPSVDASEPLSSPKSLMRLTSHLSPGNGRLPEKAAGDDTSFLRGDLIIKECTSHLWPNTNRHQRSAKNPVTRFKWEKMCKDDGKNRSNCSQEDSNPLRVSYFVLLLVSSTLELWINGSNYQRKGFYSGGEPGCWRNPDW</sequence>
<dbReference type="Proteomes" id="UP000314294">
    <property type="component" value="Unassembled WGS sequence"/>
</dbReference>
<dbReference type="AlphaFoldDB" id="A0A4Z2JID3"/>
<gene>
    <name evidence="2" type="ORF">EYF80_000294</name>
</gene>
<accession>A0A4Z2JID3</accession>
<reference evidence="2 3" key="1">
    <citation type="submission" date="2019-03" db="EMBL/GenBank/DDBJ databases">
        <title>First draft genome of Liparis tanakae, snailfish: a comprehensive survey of snailfish specific genes.</title>
        <authorList>
            <person name="Kim W."/>
            <person name="Song I."/>
            <person name="Jeong J.-H."/>
            <person name="Kim D."/>
            <person name="Kim S."/>
            <person name="Ryu S."/>
            <person name="Song J.Y."/>
            <person name="Lee S.K."/>
        </authorList>
    </citation>
    <scope>NUCLEOTIDE SEQUENCE [LARGE SCALE GENOMIC DNA]</scope>
    <source>
        <tissue evidence="2">Muscle</tissue>
    </source>
</reference>
<feature type="compositionally biased region" description="Basic and acidic residues" evidence="1">
    <location>
        <begin position="7"/>
        <end position="18"/>
    </location>
</feature>
<evidence type="ECO:0000313" key="3">
    <source>
        <dbReference type="Proteomes" id="UP000314294"/>
    </source>
</evidence>
<feature type="region of interest" description="Disordered" evidence="1">
    <location>
        <begin position="1"/>
        <end position="55"/>
    </location>
</feature>
<name>A0A4Z2JID3_9TELE</name>
<organism evidence="2 3">
    <name type="scientific">Liparis tanakae</name>
    <name type="common">Tanaka's snailfish</name>
    <dbReference type="NCBI Taxonomy" id="230148"/>
    <lineage>
        <taxon>Eukaryota</taxon>
        <taxon>Metazoa</taxon>
        <taxon>Chordata</taxon>
        <taxon>Craniata</taxon>
        <taxon>Vertebrata</taxon>
        <taxon>Euteleostomi</taxon>
        <taxon>Actinopterygii</taxon>
        <taxon>Neopterygii</taxon>
        <taxon>Teleostei</taxon>
        <taxon>Neoteleostei</taxon>
        <taxon>Acanthomorphata</taxon>
        <taxon>Eupercaria</taxon>
        <taxon>Perciformes</taxon>
        <taxon>Cottioidei</taxon>
        <taxon>Cottales</taxon>
        <taxon>Liparidae</taxon>
        <taxon>Liparis</taxon>
    </lineage>
</organism>
<keyword evidence="3" id="KW-1185">Reference proteome</keyword>
<evidence type="ECO:0000313" key="2">
    <source>
        <dbReference type="EMBL" id="TNN89691.1"/>
    </source>
</evidence>
<dbReference type="EMBL" id="SRLO01000001">
    <property type="protein sequence ID" value="TNN89691.1"/>
    <property type="molecule type" value="Genomic_DNA"/>
</dbReference>
<evidence type="ECO:0000256" key="1">
    <source>
        <dbReference type="SAM" id="MobiDB-lite"/>
    </source>
</evidence>
<comment type="caution">
    <text evidence="2">The sequence shown here is derived from an EMBL/GenBank/DDBJ whole genome shotgun (WGS) entry which is preliminary data.</text>
</comment>
<protein>
    <submittedName>
        <fullName evidence="2">Uncharacterized protein</fullName>
    </submittedName>
</protein>
<proteinExistence type="predicted"/>